<comment type="caution">
    <text evidence="2">The sequence shown here is derived from an EMBL/GenBank/DDBJ whole genome shotgun (WGS) entry which is preliminary data.</text>
</comment>
<feature type="compositionally biased region" description="Basic and acidic residues" evidence="1">
    <location>
        <begin position="7"/>
        <end position="27"/>
    </location>
</feature>
<feature type="compositionally biased region" description="Basic and acidic residues" evidence="1">
    <location>
        <begin position="64"/>
        <end position="91"/>
    </location>
</feature>
<evidence type="ECO:0000313" key="2">
    <source>
        <dbReference type="EMBL" id="KAK9130097.1"/>
    </source>
</evidence>
<feature type="region of interest" description="Disordered" evidence="1">
    <location>
        <begin position="1"/>
        <end position="91"/>
    </location>
</feature>
<keyword evidence="3" id="KW-1185">Reference proteome</keyword>
<evidence type="ECO:0000256" key="1">
    <source>
        <dbReference type="SAM" id="MobiDB-lite"/>
    </source>
</evidence>
<dbReference type="EMBL" id="JBBNAE010000004">
    <property type="protein sequence ID" value="KAK9130097.1"/>
    <property type="molecule type" value="Genomic_DNA"/>
</dbReference>
<reference evidence="2 3" key="1">
    <citation type="submission" date="2024-01" db="EMBL/GenBank/DDBJ databases">
        <title>Genome assemblies of Stephania.</title>
        <authorList>
            <person name="Yang L."/>
        </authorList>
    </citation>
    <scope>NUCLEOTIDE SEQUENCE [LARGE SCALE GENOMIC DNA]</scope>
    <source>
        <strain evidence="2">QJT</strain>
        <tissue evidence="2">Leaf</tissue>
    </source>
</reference>
<dbReference type="Proteomes" id="UP001417504">
    <property type="component" value="Unassembled WGS sequence"/>
</dbReference>
<dbReference type="AlphaFoldDB" id="A0AAP0JBW6"/>
<gene>
    <name evidence="2" type="ORF">Sjap_010584</name>
</gene>
<accession>A0AAP0JBW6</accession>
<evidence type="ECO:0000313" key="3">
    <source>
        <dbReference type="Proteomes" id="UP001417504"/>
    </source>
</evidence>
<feature type="compositionally biased region" description="Basic and acidic residues" evidence="1">
    <location>
        <begin position="37"/>
        <end position="57"/>
    </location>
</feature>
<proteinExistence type="predicted"/>
<sequence>MRAQQQRIDKVKNEKQIENEKDEERRQRNPAPTIDLEIERPKIFLAKENKKDEERRQRNPARSIWRETENLSRDRLGETEEKGCEGKGMDFDFNDEKIQQTRKICFHIGNQNTLQNDF</sequence>
<organism evidence="2 3">
    <name type="scientific">Stephania japonica</name>
    <dbReference type="NCBI Taxonomy" id="461633"/>
    <lineage>
        <taxon>Eukaryota</taxon>
        <taxon>Viridiplantae</taxon>
        <taxon>Streptophyta</taxon>
        <taxon>Embryophyta</taxon>
        <taxon>Tracheophyta</taxon>
        <taxon>Spermatophyta</taxon>
        <taxon>Magnoliopsida</taxon>
        <taxon>Ranunculales</taxon>
        <taxon>Menispermaceae</taxon>
        <taxon>Menispermoideae</taxon>
        <taxon>Cissampelideae</taxon>
        <taxon>Stephania</taxon>
    </lineage>
</organism>
<protein>
    <submittedName>
        <fullName evidence="2">Uncharacterized protein</fullName>
    </submittedName>
</protein>
<name>A0AAP0JBW6_9MAGN</name>